<dbReference type="SUPFAM" id="SSF46689">
    <property type="entry name" value="Homeodomain-like"/>
    <property type="match status" value="1"/>
</dbReference>
<name>E6PVI2_9ZZZZ</name>
<proteinExistence type="predicted"/>
<organism evidence="7">
    <name type="scientific">mine drainage metagenome</name>
    <dbReference type="NCBI Taxonomy" id="410659"/>
    <lineage>
        <taxon>unclassified sequences</taxon>
        <taxon>metagenomes</taxon>
        <taxon>ecological metagenomes</taxon>
    </lineage>
</organism>
<dbReference type="InterPro" id="IPR020449">
    <property type="entry name" value="Tscrpt_reg_AraC-type_HTH"/>
</dbReference>
<dbReference type="PRINTS" id="PR00032">
    <property type="entry name" value="HTHARAC"/>
</dbReference>
<accession>E6PVI2</accession>
<evidence type="ECO:0000313" key="7">
    <source>
        <dbReference type="EMBL" id="CBH98939.1"/>
    </source>
</evidence>
<dbReference type="CDD" id="cd06124">
    <property type="entry name" value="cupin_NimR-like_N"/>
    <property type="match status" value="1"/>
</dbReference>
<keyword evidence="1" id="KW-0678">Repressor</keyword>
<reference evidence="7" key="1">
    <citation type="submission" date="2009-10" db="EMBL/GenBank/DDBJ databases">
        <title>Diversity of trophic interactions inside an arsenic-rich microbial ecosystem.</title>
        <authorList>
            <person name="Bertin P.N."/>
            <person name="Heinrich-Salmeron A."/>
            <person name="Pelletier E."/>
            <person name="Goulhen-Chollet F."/>
            <person name="Arsene-Ploetze F."/>
            <person name="Gallien S."/>
            <person name="Calteau A."/>
            <person name="Vallenet D."/>
            <person name="Casiot C."/>
            <person name="Chane-Woon-Ming B."/>
            <person name="Giloteaux L."/>
            <person name="Barakat M."/>
            <person name="Bonnefoy V."/>
            <person name="Bruneel O."/>
            <person name="Chandler M."/>
            <person name="Cleiss J."/>
            <person name="Duran R."/>
            <person name="Elbaz-Poulichet F."/>
            <person name="Fonknechten N."/>
            <person name="Lauga B."/>
            <person name="Mornico D."/>
            <person name="Ortet P."/>
            <person name="Schaeffer C."/>
            <person name="Siguier P."/>
            <person name="Alexander Thil Smith A."/>
            <person name="Van Dorsselaer A."/>
            <person name="Weissenbach J."/>
            <person name="Medigue C."/>
            <person name="Le Paslier D."/>
        </authorList>
    </citation>
    <scope>NUCLEOTIDE SEQUENCE</scope>
</reference>
<dbReference type="PANTHER" id="PTHR11019">
    <property type="entry name" value="HTH-TYPE TRANSCRIPTIONAL REGULATOR NIMR"/>
    <property type="match status" value="1"/>
</dbReference>
<dbReference type="Pfam" id="PF12833">
    <property type="entry name" value="HTH_18"/>
    <property type="match status" value="1"/>
</dbReference>
<protein>
    <submittedName>
        <fullName evidence="7">Putative transcriptional regulator AraC type</fullName>
    </submittedName>
</protein>
<evidence type="ECO:0000259" key="6">
    <source>
        <dbReference type="PROSITE" id="PS01124"/>
    </source>
</evidence>
<dbReference type="InterPro" id="IPR011051">
    <property type="entry name" value="RmlC_Cupin_sf"/>
</dbReference>
<evidence type="ECO:0000256" key="1">
    <source>
        <dbReference type="ARBA" id="ARBA00022491"/>
    </source>
</evidence>
<dbReference type="GO" id="GO:0003700">
    <property type="term" value="F:DNA-binding transcription factor activity"/>
    <property type="evidence" value="ECO:0007669"/>
    <property type="project" value="InterPro"/>
</dbReference>
<dbReference type="Gene3D" id="1.10.10.60">
    <property type="entry name" value="Homeodomain-like"/>
    <property type="match status" value="1"/>
</dbReference>
<sequence length="286" mass="30714">MGLSCDIQQIIDSGGGAELIAVNVRNEVAFDPTPHVHARGTLFLLTEGLVAVETARGRFLAPPRGIGWMPPSVPHAVQSYGPTAGFGAFLAAEFCGDLPAEPTNFQASPLAVMVMQRAVAWAPDKPLGPAQMRLLLVLLDEIRQTPTEPLQLPWPTDARLLAIARALLADVANPRRLEQWAHWADISPRSLSRKFVQETGMTFAQWRQWARLTQALEWLATGQAVKHVALSLGYDSVSAFIKVFRQALGTTPAAYFQNRGALRDAGATPGQEGVASAEPGGAVPVA</sequence>
<feature type="region of interest" description="Disordered" evidence="5">
    <location>
        <begin position="267"/>
        <end position="286"/>
    </location>
</feature>
<dbReference type="SMART" id="SM00342">
    <property type="entry name" value="HTH_ARAC"/>
    <property type="match status" value="1"/>
</dbReference>
<dbReference type="SUPFAM" id="SSF51182">
    <property type="entry name" value="RmlC-like cupins"/>
    <property type="match status" value="1"/>
</dbReference>
<dbReference type="FunFam" id="1.10.10.60:FF:000132">
    <property type="entry name" value="AraC family transcriptional regulator"/>
    <property type="match status" value="1"/>
</dbReference>
<dbReference type="PROSITE" id="PS01124">
    <property type="entry name" value="HTH_ARAC_FAMILY_2"/>
    <property type="match status" value="1"/>
</dbReference>
<dbReference type="EMBL" id="CABM01000064">
    <property type="protein sequence ID" value="CBH98939.1"/>
    <property type="molecule type" value="Genomic_DNA"/>
</dbReference>
<feature type="domain" description="HTH araC/xylS-type" evidence="6">
    <location>
        <begin position="161"/>
        <end position="258"/>
    </location>
</feature>
<keyword evidence="3" id="KW-0238">DNA-binding</keyword>
<evidence type="ECO:0000256" key="4">
    <source>
        <dbReference type="ARBA" id="ARBA00023163"/>
    </source>
</evidence>
<keyword evidence="4" id="KW-0804">Transcription</keyword>
<dbReference type="InterPro" id="IPR009057">
    <property type="entry name" value="Homeodomain-like_sf"/>
</dbReference>
<comment type="caution">
    <text evidence="7">The sequence shown here is derived from an EMBL/GenBank/DDBJ whole genome shotgun (WGS) entry which is preliminary data.</text>
</comment>
<gene>
    <name evidence="7" type="ORF">CARN2_0113</name>
</gene>
<evidence type="ECO:0000256" key="2">
    <source>
        <dbReference type="ARBA" id="ARBA00023015"/>
    </source>
</evidence>
<evidence type="ECO:0000256" key="5">
    <source>
        <dbReference type="SAM" id="MobiDB-lite"/>
    </source>
</evidence>
<keyword evidence="2" id="KW-0805">Transcription regulation</keyword>
<dbReference type="PANTHER" id="PTHR11019:SF159">
    <property type="entry name" value="TRANSCRIPTIONAL REGULATOR-RELATED"/>
    <property type="match status" value="1"/>
</dbReference>
<dbReference type="AlphaFoldDB" id="E6PVI2"/>
<evidence type="ECO:0000256" key="3">
    <source>
        <dbReference type="ARBA" id="ARBA00023125"/>
    </source>
</evidence>
<dbReference type="GO" id="GO:0043565">
    <property type="term" value="F:sequence-specific DNA binding"/>
    <property type="evidence" value="ECO:0007669"/>
    <property type="project" value="InterPro"/>
</dbReference>
<dbReference type="InterPro" id="IPR018060">
    <property type="entry name" value="HTH_AraC"/>
</dbReference>